<dbReference type="AlphaFoldDB" id="A0A371D495"/>
<sequence length="286" mass="32197">MSIPYVLRNYTHFQRSVDLILDEPGSTDTHLHERATASLKVFDEPGCLVFNESVRVTPDCLGESKFSSKHLIEAFYHTAQDLNLPNGSRYILASVCACALVADAAAQDVGTGSPTSGLLHSEVLARELQALAQDIWLMHLGTLQQFLDSSVSPSEPLREQLLKRDTYMCFKTGAVDVETQITDTLDAPRSYKDRPTFRKRHVPAPICQGDLFKGRTNPDQTIVDKQTLHFLERYLEITDICTVLDSPCNNLLLHPFAARQFTSYRWTLKPTPVRTCRFRPTSPWGL</sequence>
<name>A0A371D495_9APHY</name>
<dbReference type="Proteomes" id="UP000256964">
    <property type="component" value="Unassembled WGS sequence"/>
</dbReference>
<organism evidence="1 2">
    <name type="scientific">Lentinus brumalis</name>
    <dbReference type="NCBI Taxonomy" id="2498619"/>
    <lineage>
        <taxon>Eukaryota</taxon>
        <taxon>Fungi</taxon>
        <taxon>Dikarya</taxon>
        <taxon>Basidiomycota</taxon>
        <taxon>Agaricomycotina</taxon>
        <taxon>Agaricomycetes</taxon>
        <taxon>Polyporales</taxon>
        <taxon>Polyporaceae</taxon>
        <taxon>Lentinus</taxon>
    </lineage>
</organism>
<evidence type="ECO:0000313" key="1">
    <source>
        <dbReference type="EMBL" id="RDX47312.1"/>
    </source>
</evidence>
<keyword evidence="2" id="KW-1185">Reference proteome</keyword>
<evidence type="ECO:0008006" key="3">
    <source>
        <dbReference type="Google" id="ProtNLM"/>
    </source>
</evidence>
<dbReference type="OrthoDB" id="2757744at2759"/>
<proteinExistence type="predicted"/>
<evidence type="ECO:0000313" key="2">
    <source>
        <dbReference type="Proteomes" id="UP000256964"/>
    </source>
</evidence>
<accession>A0A371D495</accession>
<reference evidence="1 2" key="1">
    <citation type="journal article" date="2018" name="Biotechnol. Biofuels">
        <title>Integrative visual omics of the white-rot fungus Polyporus brumalis exposes the biotechnological potential of its oxidative enzymes for delignifying raw plant biomass.</title>
        <authorList>
            <person name="Miyauchi S."/>
            <person name="Rancon A."/>
            <person name="Drula E."/>
            <person name="Hage H."/>
            <person name="Chaduli D."/>
            <person name="Favel A."/>
            <person name="Grisel S."/>
            <person name="Henrissat B."/>
            <person name="Herpoel-Gimbert I."/>
            <person name="Ruiz-Duenas F.J."/>
            <person name="Chevret D."/>
            <person name="Hainaut M."/>
            <person name="Lin J."/>
            <person name="Wang M."/>
            <person name="Pangilinan J."/>
            <person name="Lipzen A."/>
            <person name="Lesage-Meessen L."/>
            <person name="Navarro D."/>
            <person name="Riley R."/>
            <person name="Grigoriev I.V."/>
            <person name="Zhou S."/>
            <person name="Raouche S."/>
            <person name="Rosso M.N."/>
        </authorList>
    </citation>
    <scope>NUCLEOTIDE SEQUENCE [LARGE SCALE GENOMIC DNA]</scope>
    <source>
        <strain evidence="1 2">BRFM 1820</strain>
    </source>
</reference>
<protein>
    <recommendedName>
        <fullName evidence="3">HNH nuclease domain-containing protein</fullName>
    </recommendedName>
</protein>
<gene>
    <name evidence="1" type="ORF">OH76DRAFT_1484913</name>
</gene>
<dbReference type="EMBL" id="KZ857420">
    <property type="protein sequence ID" value="RDX47312.1"/>
    <property type="molecule type" value="Genomic_DNA"/>
</dbReference>